<name>A0A444XCT8_ARAHY</name>
<gene>
    <name evidence="1" type="ORF">Ahy_B09g094943</name>
</gene>
<dbReference type="Proteomes" id="UP000289738">
    <property type="component" value="Chromosome B09"/>
</dbReference>
<protein>
    <submittedName>
        <fullName evidence="1">Uncharacterized protein</fullName>
    </submittedName>
</protein>
<keyword evidence="2" id="KW-1185">Reference proteome</keyword>
<sequence length="60" mass="6030">MTSLESDVKTVKMMTMVLLAFVVTFVGCGAAAAVAAVDEVVLLTGSSCSAPRHPSAATSV</sequence>
<reference evidence="1 2" key="1">
    <citation type="submission" date="2019-01" db="EMBL/GenBank/DDBJ databases">
        <title>Sequencing of cultivated peanut Arachis hypogaea provides insights into genome evolution and oil improvement.</title>
        <authorList>
            <person name="Chen X."/>
        </authorList>
    </citation>
    <scope>NUCLEOTIDE SEQUENCE [LARGE SCALE GENOMIC DNA]</scope>
    <source>
        <strain evidence="2">cv. Fuhuasheng</strain>
        <tissue evidence="1">Leaves</tissue>
    </source>
</reference>
<comment type="caution">
    <text evidence="1">The sequence shown here is derived from an EMBL/GenBank/DDBJ whole genome shotgun (WGS) entry which is preliminary data.</text>
</comment>
<evidence type="ECO:0000313" key="2">
    <source>
        <dbReference type="Proteomes" id="UP000289738"/>
    </source>
</evidence>
<organism evidence="1 2">
    <name type="scientific">Arachis hypogaea</name>
    <name type="common">Peanut</name>
    <dbReference type="NCBI Taxonomy" id="3818"/>
    <lineage>
        <taxon>Eukaryota</taxon>
        <taxon>Viridiplantae</taxon>
        <taxon>Streptophyta</taxon>
        <taxon>Embryophyta</taxon>
        <taxon>Tracheophyta</taxon>
        <taxon>Spermatophyta</taxon>
        <taxon>Magnoliopsida</taxon>
        <taxon>eudicotyledons</taxon>
        <taxon>Gunneridae</taxon>
        <taxon>Pentapetalae</taxon>
        <taxon>rosids</taxon>
        <taxon>fabids</taxon>
        <taxon>Fabales</taxon>
        <taxon>Fabaceae</taxon>
        <taxon>Papilionoideae</taxon>
        <taxon>50 kb inversion clade</taxon>
        <taxon>dalbergioids sensu lato</taxon>
        <taxon>Dalbergieae</taxon>
        <taxon>Pterocarpus clade</taxon>
        <taxon>Arachis</taxon>
    </lineage>
</organism>
<dbReference type="AlphaFoldDB" id="A0A444XCT8"/>
<dbReference type="EMBL" id="SDMP01000019">
    <property type="protein sequence ID" value="RYQ87427.1"/>
    <property type="molecule type" value="Genomic_DNA"/>
</dbReference>
<accession>A0A444XCT8</accession>
<evidence type="ECO:0000313" key="1">
    <source>
        <dbReference type="EMBL" id="RYQ87427.1"/>
    </source>
</evidence>
<proteinExistence type="predicted"/>